<dbReference type="GO" id="GO:0004115">
    <property type="term" value="F:3',5'-cyclic-AMP phosphodiesterase activity"/>
    <property type="evidence" value="ECO:0007669"/>
    <property type="project" value="InterPro"/>
</dbReference>
<protein>
    <recommendedName>
        <fullName evidence="1">Metallo-beta-lactamase domain-containing protein</fullName>
    </recommendedName>
</protein>
<name>A0A067A0S2_HYDMR</name>
<dbReference type="STRING" id="28885.EI16_06700"/>
<dbReference type="InterPro" id="IPR036866">
    <property type="entry name" value="RibonucZ/Hydroxyglut_hydro"/>
</dbReference>
<organism evidence="2 3">
    <name type="scientific">Hydrogenovibrio marinus</name>
    <dbReference type="NCBI Taxonomy" id="28885"/>
    <lineage>
        <taxon>Bacteria</taxon>
        <taxon>Pseudomonadati</taxon>
        <taxon>Pseudomonadota</taxon>
        <taxon>Gammaproteobacteria</taxon>
        <taxon>Thiotrichales</taxon>
        <taxon>Piscirickettsiaceae</taxon>
        <taxon>Hydrogenovibrio</taxon>
    </lineage>
</organism>
<feature type="domain" description="Metallo-beta-lactamase" evidence="1">
    <location>
        <begin position="17"/>
        <end position="221"/>
    </location>
</feature>
<reference evidence="2 3" key="1">
    <citation type="submission" date="2014-04" db="EMBL/GenBank/DDBJ databases">
        <title>Draft genome sequence of Hydrogenovibrio marinus MH-110, a model organism for aerobic H2 metabolism.</title>
        <authorList>
            <person name="Cha H.J."/>
            <person name="Jo B.H."/>
            <person name="Hwang B.H."/>
        </authorList>
    </citation>
    <scope>NUCLEOTIDE SEQUENCE [LARGE SCALE GENOMIC DNA]</scope>
    <source>
        <strain evidence="2 3">MH-110</strain>
    </source>
</reference>
<dbReference type="GO" id="GO:0006198">
    <property type="term" value="P:cAMP catabolic process"/>
    <property type="evidence" value="ECO:0007669"/>
    <property type="project" value="InterPro"/>
</dbReference>
<dbReference type="InterPro" id="IPR000396">
    <property type="entry name" value="Pdiesterase2"/>
</dbReference>
<sequence>MKLTILGASGGISPESGTTSFLLGESILIDAGTGSSRLTHEQMHNIRYVLLTHSHLDHICNLPFLLNTIIGEMKHTVEVFALQHTIDALKNHIFNGVIWPDFSVIPSKENPALRFKTIEVGEELKLGELDIQVLPAEHTVPTVGFRVSDKTGSFAFTGDCARNDSFWQALNQYSPVDLLIVDDQYLASEVAISEAAKHYYPQSLCEDLVKLNGQPQLYLTHLPPFKKEKVMSEAEAVLSDWQPKALTEGMVLEFPLQP</sequence>
<dbReference type="PRINTS" id="PR00388">
    <property type="entry name" value="PDIESTERASE2"/>
</dbReference>
<dbReference type="InterPro" id="IPR001279">
    <property type="entry name" value="Metallo-B-lactamas"/>
</dbReference>
<dbReference type="RefSeq" id="WP_029911158.1">
    <property type="nucleotide sequence ID" value="NZ_AP020335.1"/>
</dbReference>
<dbReference type="CDD" id="cd07735">
    <property type="entry name" value="class_II_PDE_MBL-fold"/>
    <property type="match status" value="1"/>
</dbReference>
<dbReference type="Pfam" id="PF12706">
    <property type="entry name" value="Lactamase_B_2"/>
    <property type="match status" value="1"/>
</dbReference>
<keyword evidence="3" id="KW-1185">Reference proteome</keyword>
<proteinExistence type="predicted"/>
<dbReference type="Proteomes" id="UP000027341">
    <property type="component" value="Unassembled WGS sequence"/>
</dbReference>
<gene>
    <name evidence="2" type="ORF">EI16_06700</name>
</gene>
<evidence type="ECO:0000259" key="1">
    <source>
        <dbReference type="SMART" id="SM00849"/>
    </source>
</evidence>
<accession>A0A067A0S2</accession>
<evidence type="ECO:0000313" key="2">
    <source>
        <dbReference type="EMBL" id="KDN95970.1"/>
    </source>
</evidence>
<dbReference type="PANTHER" id="PTHR42663:SF6">
    <property type="entry name" value="HYDROLASE C777.06C-RELATED"/>
    <property type="match status" value="1"/>
</dbReference>
<dbReference type="AlphaFoldDB" id="A0A067A0S2"/>
<dbReference type="SUPFAM" id="SSF56281">
    <property type="entry name" value="Metallo-hydrolase/oxidoreductase"/>
    <property type="match status" value="1"/>
</dbReference>
<dbReference type="EMBL" id="JMIU01000001">
    <property type="protein sequence ID" value="KDN95970.1"/>
    <property type="molecule type" value="Genomic_DNA"/>
</dbReference>
<evidence type="ECO:0000313" key="3">
    <source>
        <dbReference type="Proteomes" id="UP000027341"/>
    </source>
</evidence>
<comment type="caution">
    <text evidence="2">The sequence shown here is derived from an EMBL/GenBank/DDBJ whole genome shotgun (WGS) entry which is preliminary data.</text>
</comment>
<dbReference type="SMART" id="SM00849">
    <property type="entry name" value="Lactamase_B"/>
    <property type="match status" value="1"/>
</dbReference>
<dbReference type="Gene3D" id="3.60.15.10">
    <property type="entry name" value="Ribonuclease Z/Hydroxyacylglutathione hydrolase-like"/>
    <property type="match status" value="1"/>
</dbReference>
<dbReference type="PANTHER" id="PTHR42663">
    <property type="entry name" value="HYDROLASE C777.06C-RELATED-RELATED"/>
    <property type="match status" value="1"/>
</dbReference>